<dbReference type="InterPro" id="IPR004117">
    <property type="entry name" value="7tm6_olfct_rcpt"/>
</dbReference>
<dbReference type="GO" id="GO:0005549">
    <property type="term" value="F:odorant binding"/>
    <property type="evidence" value="ECO:0007669"/>
    <property type="project" value="InterPro"/>
</dbReference>
<protein>
    <recommendedName>
        <fullName evidence="10">Odorant receptor</fullName>
    </recommendedName>
</protein>
<evidence type="ECO:0000256" key="1">
    <source>
        <dbReference type="ARBA" id="ARBA00004651"/>
    </source>
</evidence>
<keyword evidence="9 10" id="KW-0807">Transducer</keyword>
<keyword evidence="2" id="KW-1003">Cell membrane</keyword>
<dbReference type="PANTHER" id="PTHR21137:SF3">
    <property type="entry name" value="ODORANT RECEPTOR 30A-RELATED"/>
    <property type="match status" value="1"/>
</dbReference>
<evidence type="ECO:0000256" key="9">
    <source>
        <dbReference type="ARBA" id="ARBA00023224"/>
    </source>
</evidence>
<dbReference type="Pfam" id="PF02949">
    <property type="entry name" value="7tm_6"/>
    <property type="match status" value="1"/>
</dbReference>
<name>A0A3Q9EJU2_APHGI</name>
<keyword evidence="3 10" id="KW-0716">Sensory transduction</keyword>
<evidence type="ECO:0000256" key="5">
    <source>
        <dbReference type="ARBA" id="ARBA00022725"/>
    </source>
</evidence>
<sequence>MSLCECMESYKRARVRKYDDGDRWNEDTVYALGYFRTLASSLGFWPTNNRLLSAIKIGLITIIELPLAIIFIISILTYGNCGSLSDIVGALSIIVSTPLAILKVLMPWIQRDHLGIIVKSAVNDWSKVDDNSSKKIMMKYAKIGRNVLIIELVGAYMTVIPSVIAKHPSNLNLISENVNDTTLPLLRNIPIGPSCWVSLEIPLYQYLIYYIYVTIHMLVLASAYVGGDIFIFGIAMHVCGQFENLNNNIKNINNQNNYNQQNKFLKKIIKRHNHLIKLCNEFELVCNVIIFFEIVANMFIICVSGIVLIMAIKIVDTEAIIIMTLRIFVTQFQIFMYCYIGDDLSLKSKNIQIAIYDCLWYNMDSKIIKNLKFIMMRNNYTFNLTAGKIYNMNISNFQNLSKSIFQYFSILRLMIE</sequence>
<evidence type="ECO:0000256" key="10">
    <source>
        <dbReference type="RuleBase" id="RU351113"/>
    </source>
</evidence>
<evidence type="ECO:0000256" key="7">
    <source>
        <dbReference type="ARBA" id="ARBA00023136"/>
    </source>
</evidence>
<organism evidence="11">
    <name type="scientific">Aphidius gifuensis</name>
    <name type="common">Parasitoid wasp</name>
    <dbReference type="NCBI Taxonomy" id="684658"/>
    <lineage>
        <taxon>Eukaryota</taxon>
        <taxon>Metazoa</taxon>
        <taxon>Ecdysozoa</taxon>
        <taxon>Arthropoda</taxon>
        <taxon>Hexapoda</taxon>
        <taxon>Insecta</taxon>
        <taxon>Pterygota</taxon>
        <taxon>Neoptera</taxon>
        <taxon>Endopterygota</taxon>
        <taxon>Hymenoptera</taxon>
        <taxon>Apocrita</taxon>
        <taxon>Ichneumonoidea</taxon>
        <taxon>Braconidae</taxon>
        <taxon>Aphidiinae</taxon>
        <taxon>Aphidius</taxon>
    </lineage>
</organism>
<accession>A0A3Q9EJU2</accession>
<dbReference type="GO" id="GO:0007165">
    <property type="term" value="P:signal transduction"/>
    <property type="evidence" value="ECO:0007669"/>
    <property type="project" value="UniProtKB-KW"/>
</dbReference>
<dbReference type="AlphaFoldDB" id="A0A3Q9EJU2"/>
<comment type="subcellular location">
    <subcellularLocation>
        <location evidence="1 10">Cell membrane</location>
        <topology evidence="1 10">Multi-pass membrane protein</topology>
    </subcellularLocation>
</comment>
<evidence type="ECO:0000256" key="3">
    <source>
        <dbReference type="ARBA" id="ARBA00022606"/>
    </source>
</evidence>
<dbReference type="GO" id="GO:0005886">
    <property type="term" value="C:plasma membrane"/>
    <property type="evidence" value="ECO:0007669"/>
    <property type="project" value="UniProtKB-SubCell"/>
</dbReference>
<keyword evidence="6 10" id="KW-1133">Transmembrane helix</keyword>
<evidence type="ECO:0000256" key="8">
    <source>
        <dbReference type="ARBA" id="ARBA00023170"/>
    </source>
</evidence>
<feature type="transmembrane region" description="Helical" evidence="10">
    <location>
        <begin position="143"/>
        <end position="164"/>
    </location>
</feature>
<dbReference type="PANTHER" id="PTHR21137">
    <property type="entry name" value="ODORANT RECEPTOR"/>
    <property type="match status" value="1"/>
</dbReference>
<comment type="caution">
    <text evidence="10">Lacks conserved residue(s) required for the propagation of feature annotation.</text>
</comment>
<keyword evidence="5 10" id="KW-0552">Olfaction</keyword>
<proteinExistence type="evidence at transcript level"/>
<comment type="similarity">
    <text evidence="10">Belongs to the insect chemoreceptor superfamily. Heteromeric odorant receptor channel (TC 1.A.69) family.</text>
</comment>
<evidence type="ECO:0000256" key="6">
    <source>
        <dbReference type="ARBA" id="ARBA00022989"/>
    </source>
</evidence>
<keyword evidence="7 10" id="KW-0472">Membrane</keyword>
<evidence type="ECO:0000313" key="11">
    <source>
        <dbReference type="EMBL" id="AZQ24949.1"/>
    </source>
</evidence>
<reference evidence="11" key="1">
    <citation type="journal article" date="2018" name="Front. Physiol.">
        <title>Differential Expression Analysis of Olfactory Genes Based on a Combination of Sequencing Platforms and Behavioral Investigations in Aphidius gifuensis.</title>
        <authorList>
            <person name="Fan J."/>
            <person name="Zhang Q."/>
            <person name="Xu Q."/>
            <person name="Xue W."/>
            <person name="Han Z."/>
            <person name="Sun J."/>
            <person name="Chen J."/>
        </authorList>
    </citation>
    <scope>NUCLEOTIDE SEQUENCE</scope>
</reference>
<dbReference type="OrthoDB" id="6604226at2759"/>
<feature type="transmembrane region" description="Helical" evidence="10">
    <location>
        <begin position="84"/>
        <end position="105"/>
    </location>
</feature>
<evidence type="ECO:0000256" key="4">
    <source>
        <dbReference type="ARBA" id="ARBA00022692"/>
    </source>
</evidence>
<feature type="transmembrane region" description="Helical" evidence="10">
    <location>
        <begin position="57"/>
        <end position="78"/>
    </location>
</feature>
<keyword evidence="8 10" id="KW-0675">Receptor</keyword>
<evidence type="ECO:0000256" key="2">
    <source>
        <dbReference type="ARBA" id="ARBA00022475"/>
    </source>
</evidence>
<dbReference type="EMBL" id="MK049008">
    <property type="protein sequence ID" value="AZQ24949.1"/>
    <property type="molecule type" value="mRNA"/>
</dbReference>
<feature type="transmembrane region" description="Helical" evidence="10">
    <location>
        <begin position="206"/>
        <end position="226"/>
    </location>
</feature>
<keyword evidence="4 10" id="KW-0812">Transmembrane</keyword>
<dbReference type="GO" id="GO:0004984">
    <property type="term" value="F:olfactory receptor activity"/>
    <property type="evidence" value="ECO:0007669"/>
    <property type="project" value="InterPro"/>
</dbReference>
<feature type="transmembrane region" description="Helical" evidence="10">
    <location>
        <begin position="284"/>
        <end position="314"/>
    </location>
</feature>
<feature type="transmembrane region" description="Helical" evidence="10">
    <location>
        <begin position="320"/>
        <end position="340"/>
    </location>
</feature>